<dbReference type="RefSeq" id="WP_168076457.1">
    <property type="nucleotide sequence ID" value="NZ_BAAAQJ010000026.1"/>
</dbReference>
<accession>A0A8J3PLF9</accession>
<keyword evidence="2" id="KW-1185">Reference proteome</keyword>
<comment type="caution">
    <text evidence="1">The sequence shown here is derived from an EMBL/GenBank/DDBJ whole genome shotgun (WGS) entry which is preliminary data.</text>
</comment>
<evidence type="ECO:0000313" key="1">
    <source>
        <dbReference type="EMBL" id="GIG71846.1"/>
    </source>
</evidence>
<gene>
    <name evidence="1" type="ORF">Pfl04_02500</name>
</gene>
<dbReference type="AlphaFoldDB" id="A0A8J3PLF9"/>
<dbReference type="Proteomes" id="UP000653674">
    <property type="component" value="Unassembled WGS sequence"/>
</dbReference>
<evidence type="ECO:0000313" key="2">
    <source>
        <dbReference type="Proteomes" id="UP000653674"/>
    </source>
</evidence>
<organism evidence="1 2">
    <name type="scientific">Planosporangium flavigriseum</name>
    <dbReference type="NCBI Taxonomy" id="373681"/>
    <lineage>
        <taxon>Bacteria</taxon>
        <taxon>Bacillati</taxon>
        <taxon>Actinomycetota</taxon>
        <taxon>Actinomycetes</taxon>
        <taxon>Micromonosporales</taxon>
        <taxon>Micromonosporaceae</taxon>
        <taxon>Planosporangium</taxon>
    </lineage>
</organism>
<reference evidence="1" key="1">
    <citation type="submission" date="2021-01" db="EMBL/GenBank/DDBJ databases">
        <title>Whole genome shotgun sequence of Planosporangium flavigriseum NBRC 105377.</title>
        <authorList>
            <person name="Komaki H."/>
            <person name="Tamura T."/>
        </authorList>
    </citation>
    <scope>NUCLEOTIDE SEQUENCE</scope>
    <source>
        <strain evidence="1">NBRC 105377</strain>
    </source>
</reference>
<name>A0A8J3PLF9_9ACTN</name>
<sequence length="68" mass="7144">MGTLPALLPSPLLGPATWQPVSAALSQRGWPVRTLPGQHLHMLVDPDGVAAGVDTLLDAIGVRPTRRT</sequence>
<proteinExistence type="predicted"/>
<dbReference type="EMBL" id="BONU01000001">
    <property type="protein sequence ID" value="GIG71846.1"/>
    <property type="molecule type" value="Genomic_DNA"/>
</dbReference>
<protein>
    <submittedName>
        <fullName evidence="1">Uncharacterized protein</fullName>
    </submittedName>
</protein>